<feature type="chain" id="PRO_5015750606" evidence="2">
    <location>
        <begin position="18"/>
        <end position="415"/>
    </location>
</feature>
<accession>A0A2T5MGP0</accession>
<gene>
    <name evidence="3" type="ORF">CJD38_10510</name>
</gene>
<evidence type="ECO:0000256" key="1">
    <source>
        <dbReference type="ARBA" id="ARBA00022801"/>
    </source>
</evidence>
<dbReference type="OrthoDB" id="9770871at2"/>
<dbReference type="Proteomes" id="UP000244248">
    <property type="component" value="Unassembled WGS sequence"/>
</dbReference>
<sequence length="415" mass="43575">MRLFPALFAFAVSLALAACGTSSPTSSTGGSSKVGHVFIIVLENKSYAKTFPATGTPPAPYLAKNLPAMGAMLTQYHGTGHLSLDNYITMVGGQAPNLQTSTDCIIYTDWVGTTTPDGNGQVTGTGCVYPFAVKTIANQLQDKGLSWKGYMEDMGNDLARDGRATCAHPDLNTQDKTQSASATDLYAARHNPFMYYHSIIDDQANCDAHVVPLTALSADLASIATTPNYVFITPNLCNDGHDTDCVNGKPGGYESINDFLKEWVPKITKSAAFKKDGLLIVTFDESEFPGEGSEDSAACCNEPAGPNFIGGIGQTVGNLLLQIPVVGGPLATLVNTLGLGTLSNVPLAGPGLVGPGGGRIGAVLVSPFIKPGTVSDVPYNHYSMLRSIEDIFEVAHLGYAAQPGLVPFGDDIFNQ</sequence>
<dbReference type="GO" id="GO:0016788">
    <property type="term" value="F:hydrolase activity, acting on ester bonds"/>
    <property type="evidence" value="ECO:0007669"/>
    <property type="project" value="InterPro"/>
</dbReference>
<dbReference type="GO" id="GO:0009395">
    <property type="term" value="P:phospholipid catabolic process"/>
    <property type="evidence" value="ECO:0007669"/>
    <property type="project" value="TreeGrafter"/>
</dbReference>
<keyword evidence="4" id="KW-1185">Reference proteome</keyword>
<dbReference type="AlphaFoldDB" id="A0A2T5MGP0"/>
<evidence type="ECO:0000256" key="2">
    <source>
        <dbReference type="SAM" id="SignalP"/>
    </source>
</evidence>
<organism evidence="3 4">
    <name type="scientific">Stenotrophobium rhamnosiphilum</name>
    <dbReference type="NCBI Taxonomy" id="2029166"/>
    <lineage>
        <taxon>Bacteria</taxon>
        <taxon>Pseudomonadati</taxon>
        <taxon>Pseudomonadota</taxon>
        <taxon>Gammaproteobacteria</taxon>
        <taxon>Nevskiales</taxon>
        <taxon>Nevskiaceae</taxon>
        <taxon>Stenotrophobium</taxon>
    </lineage>
</organism>
<evidence type="ECO:0000313" key="4">
    <source>
        <dbReference type="Proteomes" id="UP000244248"/>
    </source>
</evidence>
<dbReference type="InterPro" id="IPR007312">
    <property type="entry name" value="Phosphoesterase"/>
</dbReference>
<keyword evidence="1" id="KW-0378">Hydrolase</keyword>
<dbReference type="EMBL" id="QANS01000003">
    <property type="protein sequence ID" value="PTU31727.1"/>
    <property type="molecule type" value="Genomic_DNA"/>
</dbReference>
<dbReference type="Gene3D" id="3.40.720.10">
    <property type="entry name" value="Alkaline Phosphatase, subunit A"/>
    <property type="match status" value="1"/>
</dbReference>
<dbReference type="PANTHER" id="PTHR31956:SF8">
    <property type="entry name" value="ACID PHOSPHATASE PHOA (AFU_ORTHOLOGUE AFUA_1G03570)"/>
    <property type="match status" value="1"/>
</dbReference>
<feature type="signal peptide" evidence="2">
    <location>
        <begin position="1"/>
        <end position="17"/>
    </location>
</feature>
<dbReference type="PROSITE" id="PS51257">
    <property type="entry name" value="PROKAR_LIPOPROTEIN"/>
    <property type="match status" value="1"/>
</dbReference>
<proteinExistence type="predicted"/>
<reference evidence="3 4" key="1">
    <citation type="submission" date="2018-04" db="EMBL/GenBank/DDBJ databases">
        <title>Novel species isolated from glacier.</title>
        <authorList>
            <person name="Liu Q."/>
            <person name="Xin Y.-H."/>
        </authorList>
    </citation>
    <scope>NUCLEOTIDE SEQUENCE [LARGE SCALE GENOMIC DNA]</scope>
    <source>
        <strain evidence="3 4">GT1R17</strain>
    </source>
</reference>
<evidence type="ECO:0000313" key="3">
    <source>
        <dbReference type="EMBL" id="PTU31727.1"/>
    </source>
</evidence>
<name>A0A2T5MGP0_9GAMM</name>
<dbReference type="Pfam" id="PF04185">
    <property type="entry name" value="Phosphoesterase"/>
    <property type="match status" value="1"/>
</dbReference>
<dbReference type="PANTHER" id="PTHR31956">
    <property type="entry name" value="NON-SPECIFIC PHOSPHOLIPASE C4-RELATED"/>
    <property type="match status" value="1"/>
</dbReference>
<protein>
    <submittedName>
        <fullName evidence="3">Phosphoesterase</fullName>
    </submittedName>
</protein>
<keyword evidence="2" id="KW-0732">Signal</keyword>
<comment type="caution">
    <text evidence="3">The sequence shown here is derived from an EMBL/GenBank/DDBJ whole genome shotgun (WGS) entry which is preliminary data.</text>
</comment>
<dbReference type="RefSeq" id="WP_107940278.1">
    <property type="nucleotide sequence ID" value="NZ_QANS01000003.1"/>
</dbReference>
<dbReference type="InterPro" id="IPR017850">
    <property type="entry name" value="Alkaline_phosphatase_core_sf"/>
</dbReference>